<accession>A0A5C6VZK7</accession>
<keyword evidence="1" id="KW-0472">Membrane</keyword>
<reference evidence="2 3" key="1">
    <citation type="journal article" date="2005" name="Int. J. Syst. Evol. Microbiol.">
        <title>Bacillus litoralis sp. nov., isolated from a tidal flat of the Yellow Sea in Korea.</title>
        <authorList>
            <person name="Yoon J.H."/>
            <person name="Oh T.K."/>
        </authorList>
    </citation>
    <scope>NUCLEOTIDE SEQUENCE [LARGE SCALE GENOMIC DNA]</scope>
    <source>
        <strain evidence="2 3">SW-211</strain>
    </source>
</reference>
<feature type="transmembrane region" description="Helical" evidence="1">
    <location>
        <begin position="94"/>
        <end position="114"/>
    </location>
</feature>
<keyword evidence="3" id="KW-1185">Reference proteome</keyword>
<gene>
    <name evidence="2" type="ORF">FS935_10990</name>
</gene>
<organism evidence="2 3">
    <name type="scientific">Metabacillus litoralis</name>
    <dbReference type="NCBI Taxonomy" id="152268"/>
    <lineage>
        <taxon>Bacteria</taxon>
        <taxon>Bacillati</taxon>
        <taxon>Bacillota</taxon>
        <taxon>Bacilli</taxon>
        <taxon>Bacillales</taxon>
        <taxon>Bacillaceae</taxon>
        <taxon>Metabacillus</taxon>
    </lineage>
</organism>
<dbReference type="OrthoDB" id="1683771at2"/>
<keyword evidence="1" id="KW-1133">Transmembrane helix</keyword>
<comment type="caution">
    <text evidence="2">The sequence shown here is derived from an EMBL/GenBank/DDBJ whole genome shotgun (WGS) entry which is preliminary data.</text>
</comment>
<name>A0A5C6VZK7_9BACI</name>
<sequence length="157" mass="19025">MYKYPKLILTLMMIVPWFSLVFFGKTAFKRFLPASLFISIVVKFECYIAKKRKWWWFYEELHPKLSRDTPLIIGPFFVGSLWILKLTYGKFKEFILFNILIDSFFTYYLMNVFQKLGLGSLVRLKRLNLSLLFIIKSLLLYYFQYVKDRYIDDREVG</sequence>
<feature type="transmembrane region" description="Helical" evidence="1">
    <location>
        <begin position="7"/>
        <end position="24"/>
    </location>
</feature>
<keyword evidence="1" id="KW-0812">Transmembrane</keyword>
<evidence type="ECO:0000313" key="3">
    <source>
        <dbReference type="Proteomes" id="UP000321363"/>
    </source>
</evidence>
<feature type="transmembrane region" description="Helical" evidence="1">
    <location>
        <begin position="70"/>
        <end position="88"/>
    </location>
</feature>
<evidence type="ECO:0000256" key="1">
    <source>
        <dbReference type="SAM" id="Phobius"/>
    </source>
</evidence>
<feature type="transmembrane region" description="Helical" evidence="1">
    <location>
        <begin position="126"/>
        <end position="143"/>
    </location>
</feature>
<dbReference type="Proteomes" id="UP000321363">
    <property type="component" value="Unassembled WGS sequence"/>
</dbReference>
<proteinExistence type="predicted"/>
<dbReference type="AlphaFoldDB" id="A0A5C6VZK7"/>
<dbReference type="EMBL" id="VOQF01000006">
    <property type="protein sequence ID" value="TXC90457.1"/>
    <property type="molecule type" value="Genomic_DNA"/>
</dbReference>
<dbReference type="RefSeq" id="WP_146948520.1">
    <property type="nucleotide sequence ID" value="NZ_VOQF01000006.1"/>
</dbReference>
<evidence type="ECO:0000313" key="2">
    <source>
        <dbReference type="EMBL" id="TXC90457.1"/>
    </source>
</evidence>
<protein>
    <submittedName>
        <fullName evidence="2">Uncharacterized protein</fullName>
    </submittedName>
</protein>